<feature type="compositionally biased region" description="Basic and acidic residues" evidence="1">
    <location>
        <begin position="10"/>
        <end position="23"/>
    </location>
</feature>
<dbReference type="Proteomes" id="UP000399805">
    <property type="component" value="Unassembled WGS sequence"/>
</dbReference>
<protein>
    <submittedName>
        <fullName evidence="2">Uncharacterized protein</fullName>
    </submittedName>
</protein>
<sequence>MAPQDQPPGEAERAHQGQAEGRRGRPAGSRRWPSSVK</sequence>
<organism evidence="2 3">
    <name type="scientific">Amycolatopsis camponoti</name>
    <dbReference type="NCBI Taxonomy" id="2606593"/>
    <lineage>
        <taxon>Bacteria</taxon>
        <taxon>Bacillati</taxon>
        <taxon>Actinomycetota</taxon>
        <taxon>Actinomycetes</taxon>
        <taxon>Pseudonocardiales</taxon>
        <taxon>Pseudonocardiaceae</taxon>
        <taxon>Amycolatopsis</taxon>
    </lineage>
</organism>
<gene>
    <name evidence="2" type="ORF">AA23TX_06712</name>
</gene>
<evidence type="ECO:0000313" key="2">
    <source>
        <dbReference type="EMBL" id="VVJ21691.1"/>
    </source>
</evidence>
<accession>A0A6I8LX41</accession>
<feature type="region of interest" description="Disordered" evidence="1">
    <location>
        <begin position="1"/>
        <end position="37"/>
    </location>
</feature>
<proteinExistence type="predicted"/>
<keyword evidence="3" id="KW-1185">Reference proteome</keyword>
<evidence type="ECO:0000256" key="1">
    <source>
        <dbReference type="SAM" id="MobiDB-lite"/>
    </source>
</evidence>
<reference evidence="2 3" key="1">
    <citation type="submission" date="2019-09" db="EMBL/GenBank/DDBJ databases">
        <authorList>
            <person name="Leyn A S."/>
        </authorList>
    </citation>
    <scope>NUCLEOTIDE SEQUENCE [LARGE SCALE GENOMIC DNA]</scope>
    <source>
        <strain evidence="2">AA231_1</strain>
    </source>
</reference>
<dbReference type="EMBL" id="CABVGP010000002">
    <property type="protein sequence ID" value="VVJ21691.1"/>
    <property type="molecule type" value="Genomic_DNA"/>
</dbReference>
<evidence type="ECO:0000313" key="3">
    <source>
        <dbReference type="Proteomes" id="UP000399805"/>
    </source>
</evidence>
<name>A0A6I8LX41_9PSEU</name>
<dbReference type="AlphaFoldDB" id="A0A6I8LX41"/>